<evidence type="ECO:0000256" key="9">
    <source>
        <dbReference type="ARBA" id="ARBA00023002"/>
    </source>
</evidence>
<evidence type="ECO:0000256" key="5">
    <source>
        <dbReference type="ARBA" id="ARBA00022575"/>
    </source>
</evidence>
<comment type="function">
    <text evidence="2">Nitronate monooxygenase that uses molecular oxygen to catalyze the oxidative denitrification of alkyl nitronates. Acts on propionate 3-nitronate (P3N), the presumed physiological substrate. Probably functions in the detoxification of P3N, a metabolic poison produced by plants and fungi as a defense mechanism.</text>
</comment>
<dbReference type="InterPro" id="IPR013785">
    <property type="entry name" value="Aldolase_TIM"/>
</dbReference>
<evidence type="ECO:0000256" key="8">
    <source>
        <dbReference type="ARBA" id="ARBA00022741"/>
    </source>
</evidence>
<dbReference type="RefSeq" id="WP_036677062.1">
    <property type="nucleotide sequence ID" value="NZ_JNVM01000004.1"/>
</dbReference>
<keyword evidence="6" id="KW-0285">Flavoprotein</keyword>
<comment type="caution">
    <text evidence="13">The sequence shown here is derived from an EMBL/GenBank/DDBJ whole genome shotgun (WGS) entry which is preliminary data.</text>
</comment>
<evidence type="ECO:0000256" key="7">
    <source>
        <dbReference type="ARBA" id="ARBA00022643"/>
    </source>
</evidence>
<evidence type="ECO:0000256" key="2">
    <source>
        <dbReference type="ARBA" id="ARBA00003535"/>
    </source>
</evidence>
<evidence type="ECO:0000256" key="11">
    <source>
        <dbReference type="ARBA" id="ARBA00031155"/>
    </source>
</evidence>
<dbReference type="OrthoDB" id="9778912at2"/>
<evidence type="ECO:0000313" key="14">
    <source>
        <dbReference type="Proteomes" id="UP000028123"/>
    </source>
</evidence>
<evidence type="ECO:0000256" key="12">
    <source>
        <dbReference type="ARBA" id="ARBA00049401"/>
    </source>
</evidence>
<evidence type="ECO:0000256" key="10">
    <source>
        <dbReference type="ARBA" id="ARBA00023033"/>
    </source>
</evidence>
<dbReference type="SUPFAM" id="SSF51412">
    <property type="entry name" value="Inosine monophosphate dehydrogenase (IMPDH)"/>
    <property type="match status" value="1"/>
</dbReference>
<evidence type="ECO:0000256" key="6">
    <source>
        <dbReference type="ARBA" id="ARBA00022630"/>
    </source>
</evidence>
<accession>A0A081P8W0</accession>
<dbReference type="CDD" id="cd04730">
    <property type="entry name" value="NPD_like"/>
    <property type="match status" value="1"/>
</dbReference>
<dbReference type="Proteomes" id="UP000028123">
    <property type="component" value="Unassembled WGS sequence"/>
</dbReference>
<keyword evidence="14" id="KW-1185">Reference proteome</keyword>
<dbReference type="Pfam" id="PF03060">
    <property type="entry name" value="NMO"/>
    <property type="match status" value="1"/>
</dbReference>
<dbReference type="PANTHER" id="PTHR42747">
    <property type="entry name" value="NITRONATE MONOOXYGENASE-RELATED"/>
    <property type="match status" value="1"/>
</dbReference>
<dbReference type="InterPro" id="IPR004136">
    <property type="entry name" value="NMO"/>
</dbReference>
<dbReference type="Gene3D" id="3.20.20.70">
    <property type="entry name" value="Aldolase class I"/>
    <property type="match status" value="1"/>
</dbReference>
<reference evidence="13 14" key="1">
    <citation type="submission" date="2014-06" db="EMBL/GenBank/DDBJ databases">
        <title>Draft genome sequence of Paenibacillus sp. MSt1.</title>
        <authorList>
            <person name="Aw Y.K."/>
            <person name="Ong K.S."/>
            <person name="Gan H.M."/>
            <person name="Lee S.M."/>
        </authorList>
    </citation>
    <scope>NUCLEOTIDE SEQUENCE [LARGE SCALE GENOMIC DNA]</scope>
    <source>
        <strain evidence="13 14">MSt1</strain>
    </source>
</reference>
<comment type="similarity">
    <text evidence="3">Belongs to the nitronate monooxygenase family. NMO class I subfamily.</text>
</comment>
<protein>
    <recommendedName>
        <fullName evidence="4">Probable nitronate monooxygenase</fullName>
    </recommendedName>
    <alternativeName>
        <fullName evidence="11">Propionate 3-nitronate monooxygenase</fullName>
    </alternativeName>
</protein>
<keyword evidence="8" id="KW-0547">Nucleotide-binding</keyword>
<dbReference type="PANTHER" id="PTHR42747:SF3">
    <property type="entry name" value="NITRONATE MONOOXYGENASE-RELATED"/>
    <property type="match status" value="1"/>
</dbReference>
<evidence type="ECO:0000313" key="13">
    <source>
        <dbReference type="EMBL" id="KEQ27133.1"/>
    </source>
</evidence>
<keyword evidence="10 13" id="KW-0503">Monooxygenase</keyword>
<dbReference type="FunFam" id="3.20.20.70:FF:000154">
    <property type="entry name" value="Probable nitronate monooxygenase"/>
    <property type="match status" value="1"/>
</dbReference>
<proteinExistence type="inferred from homology"/>
<comment type="cofactor">
    <cofactor evidence="1">
        <name>FMN</name>
        <dbReference type="ChEBI" id="CHEBI:58210"/>
    </cofactor>
</comment>
<comment type="catalytic activity">
    <reaction evidence="12">
        <text>3 propionate 3-nitronate + 3 O2 + H2O = 3 3-oxopropanoate + 2 nitrate + nitrite + H2O2 + 3 H(+)</text>
        <dbReference type="Rhea" id="RHEA:57332"/>
        <dbReference type="ChEBI" id="CHEBI:15377"/>
        <dbReference type="ChEBI" id="CHEBI:15378"/>
        <dbReference type="ChEBI" id="CHEBI:15379"/>
        <dbReference type="ChEBI" id="CHEBI:16240"/>
        <dbReference type="ChEBI" id="CHEBI:16301"/>
        <dbReference type="ChEBI" id="CHEBI:17632"/>
        <dbReference type="ChEBI" id="CHEBI:33190"/>
        <dbReference type="ChEBI" id="CHEBI:136067"/>
    </reaction>
</comment>
<gene>
    <name evidence="13" type="ORF">ET33_24955</name>
</gene>
<dbReference type="GO" id="GO:0018580">
    <property type="term" value="F:nitronate monooxygenase activity"/>
    <property type="evidence" value="ECO:0007669"/>
    <property type="project" value="InterPro"/>
</dbReference>
<dbReference type="GO" id="GO:0000166">
    <property type="term" value="F:nucleotide binding"/>
    <property type="evidence" value="ECO:0007669"/>
    <property type="project" value="UniProtKB-KW"/>
</dbReference>
<dbReference type="EMBL" id="JNVM01000004">
    <property type="protein sequence ID" value="KEQ27133.1"/>
    <property type="molecule type" value="Genomic_DNA"/>
</dbReference>
<organism evidence="13 14">
    <name type="scientific">Paenibacillus tyrfis</name>
    <dbReference type="NCBI Taxonomy" id="1501230"/>
    <lineage>
        <taxon>Bacteria</taxon>
        <taxon>Bacillati</taxon>
        <taxon>Bacillota</taxon>
        <taxon>Bacilli</taxon>
        <taxon>Bacillales</taxon>
        <taxon>Paenibacillaceae</taxon>
        <taxon>Paenibacillus</taxon>
    </lineage>
</organism>
<dbReference type="AlphaFoldDB" id="A0A081P8W0"/>
<sequence>MLSTPMTDIVGCSYPIIQAGMAGGPTTPELVAAVSEAGGLGTIGAAYLTPEQIKRAIEDVRRLTDRPFAVNLFSPETFGPPDEIAARMNEWLNRYRERFNLAPGAMPAKFQETFEEQLQVVLDERVPVFSFTFGIPSPELIGKLKSEGIKLVGTATTVREALALEAAGIDLIVAQGSEAGGHRGTFLGRYEDGLVGTMALVPQIVAQVRTPVIASGGIMDGRGIVASLALGASGVQMGTAFLTCDESGAHEQHKRTILQSSEEDTTVTVAFSGKAARGIKNEFISDMEQYPGSIPEYPIQNKLTQDIRKAAANANNPQYMSLWCGQALRLNRTQPAGKLIGELMSEAAGTLQRLSQFREG</sequence>
<keyword evidence="9" id="KW-0560">Oxidoreductase</keyword>
<keyword evidence="7" id="KW-0288">FMN</keyword>
<evidence type="ECO:0000256" key="3">
    <source>
        <dbReference type="ARBA" id="ARBA00009881"/>
    </source>
</evidence>
<evidence type="ECO:0000256" key="4">
    <source>
        <dbReference type="ARBA" id="ARBA00013457"/>
    </source>
</evidence>
<name>A0A081P8W0_9BACL</name>
<dbReference type="eggNOG" id="COG2070">
    <property type="taxonomic scope" value="Bacteria"/>
</dbReference>
<dbReference type="GO" id="GO:0009636">
    <property type="term" value="P:response to toxic substance"/>
    <property type="evidence" value="ECO:0007669"/>
    <property type="project" value="UniProtKB-KW"/>
</dbReference>
<keyword evidence="5" id="KW-0216">Detoxification</keyword>
<evidence type="ECO:0000256" key="1">
    <source>
        <dbReference type="ARBA" id="ARBA00001917"/>
    </source>
</evidence>